<proteinExistence type="predicted"/>
<name>A0A2Z6MCA9_TRISU</name>
<evidence type="ECO:0000256" key="1">
    <source>
        <dbReference type="SAM" id="Phobius"/>
    </source>
</evidence>
<dbReference type="Proteomes" id="UP000242715">
    <property type="component" value="Unassembled WGS sequence"/>
</dbReference>
<feature type="transmembrane region" description="Helical" evidence="1">
    <location>
        <begin position="21"/>
        <end position="41"/>
    </location>
</feature>
<gene>
    <name evidence="2" type="ORF">TSUD_149980</name>
</gene>
<sequence>MKVKNGLRMWRMRKMKEMTSHLMLDKMLVSVMFLVMIWNFLPLMKKMMMPLKWKRMKMKMC</sequence>
<keyword evidence="1" id="KW-0472">Membrane</keyword>
<keyword evidence="3" id="KW-1185">Reference proteome</keyword>
<dbReference type="AlphaFoldDB" id="A0A2Z6MCA9"/>
<reference evidence="3" key="1">
    <citation type="journal article" date="2017" name="Front. Plant Sci.">
        <title>Climate Clever Clovers: New Paradigm to Reduce the Environmental Footprint of Ruminants by Breeding Low Methanogenic Forages Utilizing Haplotype Variation.</title>
        <authorList>
            <person name="Kaur P."/>
            <person name="Appels R."/>
            <person name="Bayer P.E."/>
            <person name="Keeble-Gagnere G."/>
            <person name="Wang J."/>
            <person name="Hirakawa H."/>
            <person name="Shirasawa K."/>
            <person name="Vercoe P."/>
            <person name="Stefanova K."/>
            <person name="Durmic Z."/>
            <person name="Nichols P."/>
            <person name="Revell C."/>
            <person name="Isobe S.N."/>
            <person name="Edwards D."/>
            <person name="Erskine W."/>
        </authorList>
    </citation>
    <scope>NUCLEOTIDE SEQUENCE [LARGE SCALE GENOMIC DNA]</scope>
    <source>
        <strain evidence="3">cv. Daliak</strain>
    </source>
</reference>
<evidence type="ECO:0000313" key="3">
    <source>
        <dbReference type="Proteomes" id="UP000242715"/>
    </source>
</evidence>
<accession>A0A2Z6MCA9</accession>
<keyword evidence="1" id="KW-1133">Transmembrane helix</keyword>
<evidence type="ECO:0000313" key="2">
    <source>
        <dbReference type="EMBL" id="GAU29428.1"/>
    </source>
</evidence>
<keyword evidence="1" id="KW-0812">Transmembrane</keyword>
<protein>
    <submittedName>
        <fullName evidence="2">Uncharacterized protein</fullName>
    </submittedName>
</protein>
<dbReference type="EMBL" id="DF973395">
    <property type="protein sequence ID" value="GAU29428.1"/>
    <property type="molecule type" value="Genomic_DNA"/>
</dbReference>
<organism evidence="2 3">
    <name type="scientific">Trifolium subterraneum</name>
    <name type="common">Subterranean clover</name>
    <dbReference type="NCBI Taxonomy" id="3900"/>
    <lineage>
        <taxon>Eukaryota</taxon>
        <taxon>Viridiplantae</taxon>
        <taxon>Streptophyta</taxon>
        <taxon>Embryophyta</taxon>
        <taxon>Tracheophyta</taxon>
        <taxon>Spermatophyta</taxon>
        <taxon>Magnoliopsida</taxon>
        <taxon>eudicotyledons</taxon>
        <taxon>Gunneridae</taxon>
        <taxon>Pentapetalae</taxon>
        <taxon>rosids</taxon>
        <taxon>fabids</taxon>
        <taxon>Fabales</taxon>
        <taxon>Fabaceae</taxon>
        <taxon>Papilionoideae</taxon>
        <taxon>50 kb inversion clade</taxon>
        <taxon>NPAAA clade</taxon>
        <taxon>Hologalegina</taxon>
        <taxon>IRL clade</taxon>
        <taxon>Trifolieae</taxon>
        <taxon>Trifolium</taxon>
    </lineage>
</organism>